<dbReference type="AlphaFoldDB" id="A0A5N5QH35"/>
<protein>
    <submittedName>
        <fullName evidence="1">Zf-MYND domain-containing protein</fullName>
    </submittedName>
</protein>
<evidence type="ECO:0000313" key="1">
    <source>
        <dbReference type="EMBL" id="KAB5590984.1"/>
    </source>
</evidence>
<sequence>MKEEHARWDPSRSQYSQDFEKRLEDSFDKYLAKKETTSEAPDNLIPLSLLEITLAVGENMHKVGFHSADQVFPILVSTIREYTKVHKGGIFDHYYGFLCVRHLIRMVCIGVMTQNGTFEDFLRAMDKQMPWQAVTGALSKGSLDILTDALATENLMNVAELIGCAWSARGNAFEVNGGLSYQNVAFLVEVLYKARAAIIPLRKAGLLPGLPGLLFVLHQMTIFGLGKMPPNFAYGQIMQQGLADDEFSPCDESDARVAIEAYIELLSPPELNLNLAPVMLLDISAILFRWVFGILTSMGRRRVLHEELVPDVIKAGLARLWLEIDREWDGPMQAPRRGFTRNYAAHLFERMRILEGRIGTPKVRAAFTQMLVDVNLHSLVGRVLMFVTRETNNDPDSLGHLLVSMEQLQRSLRVLPDPTPAEIENIALEWRKVFLHLLYHLHSDLTPTPKHLISDGMEAWDCLRPASVKRAPDLFECMNPRCAIRVIYERPPESKTVCGGCNKARYCDPRCQQM</sequence>
<evidence type="ECO:0000313" key="2">
    <source>
        <dbReference type="Proteomes" id="UP000383932"/>
    </source>
</evidence>
<keyword evidence="2" id="KW-1185">Reference proteome</keyword>
<dbReference type="OrthoDB" id="3143504at2759"/>
<dbReference type="Proteomes" id="UP000383932">
    <property type="component" value="Unassembled WGS sequence"/>
</dbReference>
<proteinExistence type="predicted"/>
<gene>
    <name evidence="1" type="ORF">CTheo_5576</name>
</gene>
<organism evidence="1 2">
    <name type="scientific">Ceratobasidium theobromae</name>
    <dbReference type="NCBI Taxonomy" id="1582974"/>
    <lineage>
        <taxon>Eukaryota</taxon>
        <taxon>Fungi</taxon>
        <taxon>Dikarya</taxon>
        <taxon>Basidiomycota</taxon>
        <taxon>Agaricomycotina</taxon>
        <taxon>Agaricomycetes</taxon>
        <taxon>Cantharellales</taxon>
        <taxon>Ceratobasidiaceae</taxon>
        <taxon>Ceratobasidium</taxon>
    </lineage>
</organism>
<dbReference type="EMBL" id="SSOP01000131">
    <property type="protein sequence ID" value="KAB5590984.1"/>
    <property type="molecule type" value="Genomic_DNA"/>
</dbReference>
<comment type="caution">
    <text evidence="1">The sequence shown here is derived from an EMBL/GenBank/DDBJ whole genome shotgun (WGS) entry which is preliminary data.</text>
</comment>
<accession>A0A5N5QH35</accession>
<name>A0A5N5QH35_9AGAM</name>
<reference evidence="1 2" key="1">
    <citation type="journal article" date="2019" name="Fungal Biol. Biotechnol.">
        <title>Draft genome sequence of fastidious pathogen Ceratobasidium theobromae, which causes vascular-streak dieback in Theobroma cacao.</title>
        <authorList>
            <person name="Ali S.S."/>
            <person name="Asman A."/>
            <person name="Shao J."/>
            <person name="Firmansyah A.P."/>
            <person name="Susilo A.W."/>
            <person name="Rosmana A."/>
            <person name="McMahon P."/>
            <person name="Junaid M."/>
            <person name="Guest D."/>
            <person name="Kheng T.Y."/>
            <person name="Meinhardt L.W."/>
            <person name="Bailey B.A."/>
        </authorList>
    </citation>
    <scope>NUCLEOTIDE SEQUENCE [LARGE SCALE GENOMIC DNA]</scope>
    <source>
        <strain evidence="1 2">CT2</strain>
    </source>
</reference>